<keyword evidence="3" id="KW-1185">Reference proteome</keyword>
<dbReference type="Proteomes" id="UP000193067">
    <property type="component" value="Unassembled WGS sequence"/>
</dbReference>
<dbReference type="CDD" id="cd18186">
    <property type="entry name" value="BTB_POZ_ZBTB_KLHL-like"/>
    <property type="match status" value="1"/>
</dbReference>
<dbReference type="Gene3D" id="3.30.710.10">
    <property type="entry name" value="Potassium Channel Kv1.1, Chain A"/>
    <property type="match status" value="1"/>
</dbReference>
<evidence type="ECO:0000313" key="3">
    <source>
        <dbReference type="Proteomes" id="UP000193067"/>
    </source>
</evidence>
<evidence type="ECO:0000259" key="1">
    <source>
        <dbReference type="PROSITE" id="PS50097"/>
    </source>
</evidence>
<organism evidence="2 3">
    <name type="scientific">Trametes coccinea (strain BRFM310)</name>
    <name type="common">Pycnoporus coccineus</name>
    <dbReference type="NCBI Taxonomy" id="1353009"/>
    <lineage>
        <taxon>Eukaryota</taxon>
        <taxon>Fungi</taxon>
        <taxon>Dikarya</taxon>
        <taxon>Basidiomycota</taxon>
        <taxon>Agaricomycotina</taxon>
        <taxon>Agaricomycetes</taxon>
        <taxon>Polyporales</taxon>
        <taxon>Polyporaceae</taxon>
        <taxon>Trametes</taxon>
    </lineage>
</organism>
<evidence type="ECO:0000313" key="2">
    <source>
        <dbReference type="EMBL" id="OSD04471.1"/>
    </source>
</evidence>
<proteinExistence type="predicted"/>
<dbReference type="SUPFAM" id="SSF54695">
    <property type="entry name" value="POZ domain"/>
    <property type="match status" value="1"/>
</dbReference>
<gene>
    <name evidence="2" type="ORF">PYCCODRAFT_1363652</name>
</gene>
<dbReference type="InterPro" id="IPR000210">
    <property type="entry name" value="BTB/POZ_dom"/>
</dbReference>
<dbReference type="Pfam" id="PF00651">
    <property type="entry name" value="BTB"/>
    <property type="match status" value="1"/>
</dbReference>
<dbReference type="EMBL" id="KZ084096">
    <property type="protein sequence ID" value="OSD04471.1"/>
    <property type="molecule type" value="Genomic_DNA"/>
</dbReference>
<dbReference type="PROSITE" id="PS50097">
    <property type="entry name" value="BTB"/>
    <property type="match status" value="1"/>
</dbReference>
<protein>
    <recommendedName>
        <fullName evidence="1">BTB domain-containing protein</fullName>
    </recommendedName>
</protein>
<name>A0A1Y2IW77_TRAC3</name>
<dbReference type="AlphaFoldDB" id="A0A1Y2IW77"/>
<accession>A0A1Y2IW77</accession>
<dbReference type="OrthoDB" id="71307at2759"/>
<dbReference type="STRING" id="1353009.A0A1Y2IW77"/>
<reference evidence="2 3" key="1">
    <citation type="journal article" date="2015" name="Biotechnol. Biofuels">
        <title>Enhanced degradation of softwood versus hardwood by the white-rot fungus Pycnoporus coccineus.</title>
        <authorList>
            <person name="Couturier M."/>
            <person name="Navarro D."/>
            <person name="Chevret D."/>
            <person name="Henrissat B."/>
            <person name="Piumi F."/>
            <person name="Ruiz-Duenas F.J."/>
            <person name="Martinez A.T."/>
            <person name="Grigoriev I.V."/>
            <person name="Riley R."/>
            <person name="Lipzen A."/>
            <person name="Berrin J.G."/>
            <person name="Master E.R."/>
            <person name="Rosso M.N."/>
        </authorList>
    </citation>
    <scope>NUCLEOTIDE SEQUENCE [LARGE SCALE GENOMIC DNA]</scope>
    <source>
        <strain evidence="2 3">BRFM310</strain>
    </source>
</reference>
<feature type="domain" description="BTB" evidence="1">
    <location>
        <begin position="21"/>
        <end position="85"/>
    </location>
</feature>
<dbReference type="SMART" id="SM00225">
    <property type="entry name" value="BTB"/>
    <property type="match status" value="1"/>
</dbReference>
<sequence length="285" mass="32328">MYCCIFNFSDGDFILRSDCPHDDQLVCSSKSVDFRVHRCVLSAASPVFEGMLSLPQPPSTDDVVIPIIPMPETSAVLETVLRFVYPMEDPAITSLDQPVSALEAARKYDFTAATERLRKRLVSPGFLHTAPLRVYGIAAHYELPEEASIAAKAMLSVPLSEQVPSEELKHISAYDYHRLVVLREQRARAAIDMLTPPRELKCMQCNGRWEKSQQPPRWWADYRERAREELRLRPTSEVIFTLPFLQQSAHAGCSGCAVSILNSAWFFEQLKQKIDDLPATIPFEW</sequence>
<dbReference type="InterPro" id="IPR011333">
    <property type="entry name" value="SKP1/BTB/POZ_sf"/>
</dbReference>